<comment type="caution">
    <text evidence="4">The sequence shown here is derived from an EMBL/GenBank/DDBJ whole genome shotgun (WGS) entry which is preliminary data.</text>
</comment>
<accession>G5GG58</accession>
<dbReference type="Proteomes" id="UP000003011">
    <property type="component" value="Unassembled WGS sequence"/>
</dbReference>
<dbReference type="SUPFAM" id="SSF56300">
    <property type="entry name" value="Metallo-dependent phosphatases"/>
    <property type="match status" value="1"/>
</dbReference>
<dbReference type="GO" id="GO:0046872">
    <property type="term" value="F:metal ion binding"/>
    <property type="evidence" value="ECO:0007669"/>
    <property type="project" value="UniProtKB-KW"/>
</dbReference>
<dbReference type="Pfam" id="PF00149">
    <property type="entry name" value="Metallophos"/>
    <property type="match status" value="1"/>
</dbReference>
<dbReference type="InterPro" id="IPR051158">
    <property type="entry name" value="Metallophosphoesterase_sf"/>
</dbReference>
<sequence length="302" mass="34289">MGKTLILYLKKIILAGIFLVSALLLRSEYEKSCLKVSFYKIRTKKKIGEKINSKKRLIFLSDLHNKKFGIDNERLITAIDSLSPDILLIGGDMPVVKKGKKIRYTGSFKGPDIDTTLKLCLSLSEKYPVFYSNGNHELRLKDKKIYGNKYLFLKNALKRAGVHYLEDKQEDCGCFSIAGLDIDMKYYTNKYSMNDIYIEKKIGKCSKLKFNILLAHSPMYHAAYADWGADLALSGHFHGGTIKLFKNIGLMTPQYHFFSRNVAGMKDIKGKKMIISAGLGTHSIKIRLNNKPEIVVIDIVQM</sequence>
<keyword evidence="2" id="KW-0378">Hydrolase</keyword>
<dbReference type="EMBL" id="ACZL01000011">
    <property type="protein sequence ID" value="EHI56268.1"/>
    <property type="molecule type" value="Genomic_DNA"/>
</dbReference>
<proteinExistence type="predicted"/>
<dbReference type="GO" id="GO:0009245">
    <property type="term" value="P:lipid A biosynthetic process"/>
    <property type="evidence" value="ECO:0007669"/>
    <property type="project" value="TreeGrafter"/>
</dbReference>
<dbReference type="RefSeq" id="WP_005539678.1">
    <property type="nucleotide sequence ID" value="NZ_JH378830.1"/>
</dbReference>
<evidence type="ECO:0000313" key="5">
    <source>
        <dbReference type="Proteomes" id="UP000003011"/>
    </source>
</evidence>
<gene>
    <name evidence="4" type="ORF">HMPREF9333_00547</name>
</gene>
<evidence type="ECO:0000256" key="1">
    <source>
        <dbReference type="ARBA" id="ARBA00022723"/>
    </source>
</evidence>
<dbReference type="GO" id="GO:0008758">
    <property type="term" value="F:UDP-2,3-diacylglucosamine hydrolase activity"/>
    <property type="evidence" value="ECO:0007669"/>
    <property type="project" value="TreeGrafter"/>
</dbReference>
<dbReference type="STRING" id="679200.HMPREF9333_00547"/>
<dbReference type="Gene3D" id="3.60.21.10">
    <property type="match status" value="1"/>
</dbReference>
<dbReference type="eggNOG" id="COG1408">
    <property type="taxonomic scope" value="Bacteria"/>
</dbReference>
<dbReference type="OrthoDB" id="9780884at2"/>
<organism evidence="4 5">
    <name type="scientific">Johnsonella ignava ATCC 51276</name>
    <dbReference type="NCBI Taxonomy" id="679200"/>
    <lineage>
        <taxon>Bacteria</taxon>
        <taxon>Bacillati</taxon>
        <taxon>Bacillota</taxon>
        <taxon>Clostridia</taxon>
        <taxon>Lachnospirales</taxon>
        <taxon>Lachnospiraceae</taxon>
        <taxon>Johnsonella</taxon>
    </lineage>
</organism>
<dbReference type="InterPro" id="IPR004843">
    <property type="entry name" value="Calcineurin-like_PHP"/>
</dbReference>
<keyword evidence="1" id="KW-0479">Metal-binding</keyword>
<dbReference type="AlphaFoldDB" id="G5GG58"/>
<dbReference type="PANTHER" id="PTHR31302">
    <property type="entry name" value="TRANSMEMBRANE PROTEIN WITH METALLOPHOSPHOESTERASE DOMAIN-RELATED"/>
    <property type="match status" value="1"/>
</dbReference>
<evidence type="ECO:0000313" key="4">
    <source>
        <dbReference type="EMBL" id="EHI56268.1"/>
    </source>
</evidence>
<reference evidence="4 5" key="1">
    <citation type="submission" date="2011-08" db="EMBL/GenBank/DDBJ databases">
        <title>The Genome Sequence of Johnsonella ignava ATCC 51276.</title>
        <authorList>
            <consortium name="The Broad Institute Genome Sequencing Platform"/>
            <person name="Earl A."/>
            <person name="Ward D."/>
            <person name="Feldgarden M."/>
            <person name="Gevers D."/>
            <person name="Izard J."/>
            <person name="Blanton J.M."/>
            <person name="Baranova O.V."/>
            <person name="Dewhirst F.E."/>
            <person name="Young S.K."/>
            <person name="Zeng Q."/>
            <person name="Gargeya S."/>
            <person name="Fitzgerald M."/>
            <person name="Haas B."/>
            <person name="Abouelleil A."/>
            <person name="Alvarado L."/>
            <person name="Arachchi H.M."/>
            <person name="Berlin A."/>
            <person name="Brown A."/>
            <person name="Chapman S.B."/>
            <person name="Chen Z."/>
            <person name="Dunbar C."/>
            <person name="Freedman E."/>
            <person name="Gearin G."/>
            <person name="Gellesch M."/>
            <person name="Goldberg J."/>
            <person name="Griggs A."/>
            <person name="Gujja S."/>
            <person name="Heiman D."/>
            <person name="Howarth C."/>
            <person name="Larson L."/>
            <person name="Lui A."/>
            <person name="MacDonald P.J.P."/>
            <person name="Montmayeur A."/>
            <person name="Murphy C."/>
            <person name="Neiman D."/>
            <person name="Pearson M."/>
            <person name="Priest M."/>
            <person name="Roberts A."/>
            <person name="Saif S."/>
            <person name="Shea T."/>
            <person name="Shenoy N."/>
            <person name="Sisk P."/>
            <person name="Stolte C."/>
            <person name="Sykes S."/>
            <person name="Wortman J."/>
            <person name="Nusbaum C."/>
            <person name="Birren B."/>
        </authorList>
    </citation>
    <scope>NUCLEOTIDE SEQUENCE [LARGE SCALE GENOMIC DNA]</scope>
    <source>
        <strain evidence="4 5">ATCC 51276</strain>
    </source>
</reference>
<dbReference type="InterPro" id="IPR029052">
    <property type="entry name" value="Metallo-depent_PP-like"/>
</dbReference>
<dbReference type="PANTHER" id="PTHR31302:SF31">
    <property type="entry name" value="PHOSPHODIESTERASE YAEI"/>
    <property type="match status" value="1"/>
</dbReference>
<name>G5GG58_9FIRM</name>
<keyword evidence="5" id="KW-1185">Reference proteome</keyword>
<dbReference type="GO" id="GO:0016020">
    <property type="term" value="C:membrane"/>
    <property type="evidence" value="ECO:0007669"/>
    <property type="project" value="GOC"/>
</dbReference>
<feature type="domain" description="Calcineurin-like phosphoesterase" evidence="3">
    <location>
        <begin position="56"/>
        <end position="239"/>
    </location>
</feature>
<protein>
    <recommendedName>
        <fullName evidence="3">Calcineurin-like phosphoesterase domain-containing protein</fullName>
    </recommendedName>
</protein>
<evidence type="ECO:0000256" key="2">
    <source>
        <dbReference type="ARBA" id="ARBA00022801"/>
    </source>
</evidence>
<dbReference type="HOGENOM" id="CLU_025443_1_0_9"/>
<evidence type="ECO:0000259" key="3">
    <source>
        <dbReference type="Pfam" id="PF00149"/>
    </source>
</evidence>